<dbReference type="Gene3D" id="3.10.20.30">
    <property type="match status" value="1"/>
</dbReference>
<name>A0A9Y1I1Y9_9RHOD</name>
<organism evidence="1">
    <name type="scientific">Sciadococcus taiwanensis</name>
    <dbReference type="NCBI Taxonomy" id="3028030"/>
    <lineage>
        <taxon>Eukaryota</taxon>
        <taxon>Rhodophyta</taxon>
        <taxon>Bangiophyceae</taxon>
        <taxon>Cavernulicolales</taxon>
        <taxon>Cavernulicolaceae</taxon>
        <taxon>Sciadococcus</taxon>
    </lineage>
</organism>
<dbReference type="CDD" id="cd00565">
    <property type="entry name" value="Ubl_ThiS"/>
    <property type="match status" value="1"/>
</dbReference>
<dbReference type="InterPro" id="IPR012675">
    <property type="entry name" value="Beta-grasp_dom_sf"/>
</dbReference>
<gene>
    <name evidence="1" type="primary">thiS</name>
    <name evidence="1" type="ORF">SCTW_027</name>
</gene>
<proteinExistence type="predicted"/>
<dbReference type="InterPro" id="IPR003749">
    <property type="entry name" value="ThiS/MoaD-like"/>
</dbReference>
<dbReference type="Pfam" id="PF02597">
    <property type="entry name" value="ThiS"/>
    <property type="match status" value="1"/>
</dbReference>
<protein>
    <submittedName>
        <fullName evidence="1">Thiamine-biosynthesis</fullName>
    </submittedName>
</protein>
<keyword evidence="1" id="KW-0934">Plastid</keyword>
<dbReference type="AlphaFoldDB" id="A0A9Y1I1Y9"/>
<dbReference type="PANTHER" id="PTHR34472:SF1">
    <property type="entry name" value="SULFUR CARRIER PROTEIN THIS"/>
    <property type="match status" value="1"/>
</dbReference>
<sequence>MSKTITVNINGRPYSCKEQLTLYNLVTYLNFNPQLVAVEYNRRVISNNLLGSVKLKNEDSVEIVTIVGGG</sequence>
<dbReference type="SUPFAM" id="SSF54285">
    <property type="entry name" value="MoaD/ThiS"/>
    <property type="match status" value="1"/>
</dbReference>
<dbReference type="InterPro" id="IPR010035">
    <property type="entry name" value="Thi_S"/>
</dbReference>
<dbReference type="NCBIfam" id="TIGR01683">
    <property type="entry name" value="thiS"/>
    <property type="match status" value="1"/>
</dbReference>
<accession>A0A9Y1I1Y9</accession>
<geneLocation type="plastid" evidence="1"/>
<dbReference type="InterPro" id="IPR016155">
    <property type="entry name" value="Mopterin_synth/thiamin_S_b"/>
</dbReference>
<reference evidence="1" key="1">
    <citation type="journal article" date="2023" name="J. Phycol.">
        <title>Revised classification of the Cyanidiophyceae based on plastid genome data with descriptions of the Cavernulicolales ord. nov. and Galdieriales ord. nov. (Rhodophyta).</title>
        <authorList>
            <person name="Park S.I."/>
            <person name="Cho C.H."/>
            <person name="Ciniglia C."/>
            <person name="Huang T.Y."/>
            <person name="Liu S.L."/>
            <person name="Bustamante D.E."/>
            <person name="Calderon M.S."/>
            <person name="Mansilla A."/>
            <person name="McDermott T."/>
            <person name="Andersen R.A."/>
            <person name="Yoon H.S."/>
        </authorList>
    </citation>
    <scope>NUCLEOTIDE SEQUENCE</scope>
</reference>
<evidence type="ECO:0000313" key="1">
    <source>
        <dbReference type="EMBL" id="WDA98809.1"/>
    </source>
</evidence>
<dbReference type="PANTHER" id="PTHR34472">
    <property type="entry name" value="SULFUR CARRIER PROTEIN THIS"/>
    <property type="match status" value="1"/>
</dbReference>
<dbReference type="EMBL" id="OP616811">
    <property type="protein sequence ID" value="WDA98809.1"/>
    <property type="molecule type" value="Genomic_DNA"/>
</dbReference>